<dbReference type="GO" id="GO:0015833">
    <property type="term" value="P:peptide transport"/>
    <property type="evidence" value="ECO:0007669"/>
    <property type="project" value="InterPro"/>
</dbReference>
<dbReference type="InterPro" id="IPR013563">
    <property type="entry name" value="Oligopep_ABC_C"/>
</dbReference>
<keyword evidence="4" id="KW-1003">Cell membrane</keyword>
<dbReference type="Pfam" id="PF08352">
    <property type="entry name" value="oligo_HPY"/>
    <property type="match status" value="1"/>
</dbReference>
<dbReference type="GO" id="GO:0005524">
    <property type="term" value="F:ATP binding"/>
    <property type="evidence" value="ECO:0007669"/>
    <property type="project" value="UniProtKB-KW"/>
</dbReference>
<evidence type="ECO:0000256" key="8">
    <source>
        <dbReference type="ARBA" id="ARBA00022967"/>
    </source>
</evidence>
<dbReference type="SMART" id="SM00382">
    <property type="entry name" value="AAA"/>
    <property type="match status" value="1"/>
</dbReference>
<evidence type="ECO:0000313" key="12">
    <source>
        <dbReference type="Proteomes" id="UP000061660"/>
    </source>
</evidence>
<keyword evidence="7 11" id="KW-0067">ATP-binding</keyword>
<dbReference type="SUPFAM" id="SSF52540">
    <property type="entry name" value="P-loop containing nucleoside triphosphate hydrolases"/>
    <property type="match status" value="1"/>
</dbReference>
<evidence type="ECO:0000256" key="7">
    <source>
        <dbReference type="ARBA" id="ARBA00022840"/>
    </source>
</evidence>
<keyword evidence="5" id="KW-0997">Cell inner membrane</keyword>
<keyword evidence="3" id="KW-0813">Transport</keyword>
<dbReference type="EMBL" id="CP013652">
    <property type="protein sequence ID" value="ALS21105.1"/>
    <property type="molecule type" value="Genomic_DNA"/>
</dbReference>
<keyword evidence="9" id="KW-0472">Membrane</keyword>
<dbReference type="NCBIfam" id="TIGR01727">
    <property type="entry name" value="oligo_HPY"/>
    <property type="match status" value="1"/>
</dbReference>
<dbReference type="PANTHER" id="PTHR43297:SF14">
    <property type="entry name" value="ATPASE AAA-TYPE CORE DOMAIN-CONTAINING PROTEIN"/>
    <property type="match status" value="1"/>
</dbReference>
<dbReference type="Pfam" id="PF00005">
    <property type="entry name" value="ABC_tran"/>
    <property type="match status" value="1"/>
</dbReference>
<organism evidence="11 12">
    <name type="scientific">Paenibacillus naphthalenovorans</name>
    <dbReference type="NCBI Taxonomy" id="162209"/>
    <lineage>
        <taxon>Bacteria</taxon>
        <taxon>Bacillati</taxon>
        <taxon>Bacillota</taxon>
        <taxon>Bacilli</taxon>
        <taxon>Bacillales</taxon>
        <taxon>Paenibacillaceae</taxon>
        <taxon>Paenibacillus</taxon>
    </lineage>
</organism>
<dbReference type="GO" id="GO:0016887">
    <property type="term" value="F:ATP hydrolysis activity"/>
    <property type="evidence" value="ECO:0007669"/>
    <property type="project" value="InterPro"/>
</dbReference>
<evidence type="ECO:0000256" key="2">
    <source>
        <dbReference type="ARBA" id="ARBA00005417"/>
    </source>
</evidence>
<dbReference type="PROSITE" id="PS50893">
    <property type="entry name" value="ABC_TRANSPORTER_2"/>
    <property type="match status" value="1"/>
</dbReference>
<proteinExistence type="inferred from homology"/>
<dbReference type="RefSeq" id="WP_062407275.1">
    <property type="nucleotide sequence ID" value="NZ_CP013652.1"/>
</dbReference>
<gene>
    <name evidence="11" type="ORF">IJ22_07210</name>
</gene>
<dbReference type="OrthoDB" id="9806285at2"/>
<name>A0A0U2UGT7_9BACL</name>
<evidence type="ECO:0000256" key="3">
    <source>
        <dbReference type="ARBA" id="ARBA00022448"/>
    </source>
</evidence>
<dbReference type="Proteomes" id="UP000061660">
    <property type="component" value="Chromosome"/>
</dbReference>
<evidence type="ECO:0000256" key="5">
    <source>
        <dbReference type="ARBA" id="ARBA00022519"/>
    </source>
</evidence>
<accession>A0A0U2UGT7</accession>
<dbReference type="Gene3D" id="3.40.50.300">
    <property type="entry name" value="P-loop containing nucleotide triphosphate hydrolases"/>
    <property type="match status" value="1"/>
</dbReference>
<protein>
    <submittedName>
        <fullName evidence="11">Peptide ABC transporter ATP-binding protein</fullName>
    </submittedName>
</protein>
<evidence type="ECO:0000256" key="9">
    <source>
        <dbReference type="ARBA" id="ARBA00023136"/>
    </source>
</evidence>
<keyword evidence="6" id="KW-0547">Nucleotide-binding</keyword>
<keyword evidence="8" id="KW-1278">Translocase</keyword>
<dbReference type="FunFam" id="3.40.50.300:FF:000016">
    <property type="entry name" value="Oligopeptide ABC transporter ATP-binding component"/>
    <property type="match status" value="1"/>
</dbReference>
<evidence type="ECO:0000259" key="10">
    <source>
        <dbReference type="PROSITE" id="PS50893"/>
    </source>
</evidence>
<dbReference type="PATRIC" id="fig|162209.4.peg.766"/>
<dbReference type="KEGG" id="pnp:IJ22_07210"/>
<dbReference type="STRING" id="162209.IJ22_07210"/>
<dbReference type="GO" id="GO:0005886">
    <property type="term" value="C:plasma membrane"/>
    <property type="evidence" value="ECO:0007669"/>
    <property type="project" value="UniProtKB-SubCell"/>
</dbReference>
<feature type="domain" description="ABC transporter" evidence="10">
    <location>
        <begin position="16"/>
        <end position="267"/>
    </location>
</feature>
<evidence type="ECO:0000256" key="4">
    <source>
        <dbReference type="ARBA" id="ARBA00022475"/>
    </source>
</evidence>
<keyword evidence="12" id="KW-1185">Reference proteome</keyword>
<reference evidence="12" key="1">
    <citation type="submission" date="2015-12" db="EMBL/GenBank/DDBJ databases">
        <title>Complete genome sequences of two moderately thermophilic Paenibacillus species.</title>
        <authorList>
            <person name="Butler R.III."/>
            <person name="Wang J."/>
            <person name="Stark B.C."/>
            <person name="Pombert J.-F."/>
        </authorList>
    </citation>
    <scope>NUCLEOTIDE SEQUENCE [LARGE SCALE GENOMIC DNA]</scope>
    <source>
        <strain evidence="12">32O-Y</strain>
    </source>
</reference>
<dbReference type="InterPro" id="IPR003439">
    <property type="entry name" value="ABC_transporter-like_ATP-bd"/>
</dbReference>
<evidence type="ECO:0000256" key="6">
    <source>
        <dbReference type="ARBA" id="ARBA00022741"/>
    </source>
</evidence>
<comment type="similarity">
    <text evidence="2">Belongs to the ABC transporter superfamily.</text>
</comment>
<reference evidence="11 12" key="2">
    <citation type="journal article" date="2016" name="Genome Announc.">
        <title>Complete Genome Sequences of Two Interactive Moderate Thermophiles, Paenibacillus napthalenovorans 32O-Y and Paenibacillus sp. 32O-W.</title>
        <authorList>
            <person name="Butler R.R.III."/>
            <person name="Wang J."/>
            <person name="Stark B.C."/>
            <person name="Pombert J.F."/>
        </authorList>
    </citation>
    <scope>NUCLEOTIDE SEQUENCE [LARGE SCALE GENOMIC DNA]</scope>
    <source>
        <strain evidence="11 12">32O-Y</strain>
    </source>
</reference>
<evidence type="ECO:0000256" key="1">
    <source>
        <dbReference type="ARBA" id="ARBA00004202"/>
    </source>
</evidence>
<dbReference type="CDD" id="cd03257">
    <property type="entry name" value="ABC_NikE_OppD_transporters"/>
    <property type="match status" value="1"/>
</dbReference>
<dbReference type="InterPro" id="IPR027417">
    <property type="entry name" value="P-loop_NTPase"/>
</dbReference>
<sequence>MAISNILEDRKKNRLLDVQNLSAYLTTADGTVKAVDRVSFTIDQGEIMAVVGESGSGKTMMISSIMNMIPSHLLQKLEGSVMFQGEKLFTLSEKKMREIRGNGMAMVFQNAMTALDPSYTIGSQLMELLREKKGLSSQAAKKRSLELLSQVGMPAPEKMFSSYAHRLSGGLRQRAVIAMALSCEPSLIIADEPTTALDPTVQLQIIELFEKINKETGTAILLITHDFGVVARLAQKVAVMYAGQIVEQGSLEELLQSPAHPYTRSLLACIPSTQWIFSGKEKQKLVQIEGAPPSLAHLPPGCHFADRCPEVEAICRKEKPEMVKISHTAEVRCWKRG</sequence>
<dbReference type="InterPro" id="IPR050388">
    <property type="entry name" value="ABC_Ni/Peptide_Import"/>
</dbReference>
<dbReference type="InterPro" id="IPR003593">
    <property type="entry name" value="AAA+_ATPase"/>
</dbReference>
<dbReference type="AlphaFoldDB" id="A0A0U2UGT7"/>
<dbReference type="PANTHER" id="PTHR43297">
    <property type="entry name" value="OLIGOPEPTIDE TRANSPORT ATP-BINDING PROTEIN APPD"/>
    <property type="match status" value="1"/>
</dbReference>
<comment type="subcellular location">
    <subcellularLocation>
        <location evidence="1">Cell membrane</location>
        <topology evidence="1">Peripheral membrane protein</topology>
    </subcellularLocation>
</comment>
<evidence type="ECO:0000313" key="11">
    <source>
        <dbReference type="EMBL" id="ALS21105.1"/>
    </source>
</evidence>